<proteinExistence type="predicted"/>
<dbReference type="InterPro" id="IPR002557">
    <property type="entry name" value="Chitin-bd_dom"/>
</dbReference>
<feature type="domain" description="VWFA" evidence="2">
    <location>
        <begin position="189"/>
        <end position="361"/>
    </location>
</feature>
<reference evidence="4" key="1">
    <citation type="journal article" date="2023" name="PLoS Negl. Trop. Dis.">
        <title>A genome sequence for Biomphalaria pfeifferi, the major vector snail for the human-infecting parasite Schistosoma mansoni.</title>
        <authorList>
            <person name="Bu L."/>
            <person name="Lu L."/>
            <person name="Laidemitt M.R."/>
            <person name="Zhang S.M."/>
            <person name="Mutuku M."/>
            <person name="Mkoji G."/>
            <person name="Steinauer M."/>
            <person name="Loker E.S."/>
        </authorList>
    </citation>
    <scope>NUCLEOTIDE SEQUENCE</scope>
    <source>
        <strain evidence="4">KasaAsao</strain>
    </source>
</reference>
<gene>
    <name evidence="4" type="ORF">Bpfe_010704</name>
</gene>
<feature type="domain" description="VWFA" evidence="2">
    <location>
        <begin position="702"/>
        <end position="875"/>
    </location>
</feature>
<evidence type="ECO:0000259" key="2">
    <source>
        <dbReference type="PROSITE" id="PS50234"/>
    </source>
</evidence>
<sequence length="1019" mass="111629">MIRHSILSDIIRVTPEQVRMIRGIQILAVIFFSLIGFSASQNYCQINHWPDGHHPHPAYCDRYVTCTNGQIAIVTCPPGSSYDARLNSCSYTTTEKCNDAVSNTTVPPGEDWCRIYDWATGKHPHPNTCALYVECFNHITVIRACNSSLSYDPSKQVCVYSTVADSCHYNKPNVNITVVPHCANHTKDDVLFLFDSSSSIAYTDYQIQLNFASNLTTKFSLGASLAQFSVVVFSIVAQSMFPFNRYYDHHDLEKAIMNTTYVGSTTNTAEALDFARTTSFSSANGARSGVPHMAVVLTDGLSNDQDLTKIAADKLKANSVGVLAIGVGNFSQTELNAIASGSQFVKQVDRHTSLPLLAEEVYILMCNSAQNHCDKADVIFLLDSSSSIGYPNYAEQLRFAADITQNFRIGPDDVRFAALIYGSDVHRLFDLDSFYDHNSVYQAITSATYLSSSTNTAEALRLITDLSMFSTAHGGRIGAKKIVITLTDGMSDDPVATRQRAEELKQRGIRFMSIGVGNSVDIDELTVLSSSSDDMFCVESYQVIDKLKDEIVSTTCQQNQVQIGNNTITVGYTDPWGLCREQNWKDGIHAFPFDCTKYIECVSLLTYVMTCPTGLVYDPLKETCLEPFNAVDCKAYNDYKPVNNYRPVIGKRNVVNAASCSHLMGGSLQALFPYTTTTYGYNAYTTSKTLSAEFIVCSSAADVLLILDSSGSIGAYNYAILSNFSAELSKGFRIGPDKIQFSAILIEDRARNVFNFNTYNNNADVAQALLNIPYISGGTNTADALNYARTTSFSTAQGARPNVGKIAVVITDGNSNSPTITAQAAADLQQSGVTTIAVGVGSYISQSELLAIASSPSNVFNVTDFSVLNAIKKGLVQTACHSAVANNICATYQLLNGNYPDPSNCQGYVECSNGVTIHGNCPNGMAFSVPMIVTKPYPKKYLNKNRVSGEDRVRHGGIYRGGANIDYAWRPNNATETWRHINTTVTWRPNNATVTWRPSNATETWRSEHITLTWIPINN</sequence>
<dbReference type="AlphaFoldDB" id="A0AAD8BSE5"/>
<dbReference type="PANTHER" id="PTHR24020">
    <property type="entry name" value="COLLAGEN ALPHA"/>
    <property type="match status" value="1"/>
</dbReference>
<dbReference type="Proteomes" id="UP001233172">
    <property type="component" value="Unassembled WGS sequence"/>
</dbReference>
<dbReference type="Pfam" id="PF01607">
    <property type="entry name" value="CBM_14"/>
    <property type="match status" value="4"/>
</dbReference>
<dbReference type="PANTHER" id="PTHR24020:SF20">
    <property type="entry name" value="PH DOMAIN-CONTAINING PROTEIN"/>
    <property type="match status" value="1"/>
</dbReference>
<evidence type="ECO:0000259" key="3">
    <source>
        <dbReference type="PROSITE" id="PS50940"/>
    </source>
</evidence>
<keyword evidence="1" id="KW-0472">Membrane</keyword>
<keyword evidence="1" id="KW-1133">Transmembrane helix</keyword>
<evidence type="ECO:0000256" key="1">
    <source>
        <dbReference type="SAM" id="Phobius"/>
    </source>
</evidence>
<keyword evidence="1" id="KW-0812">Transmembrane</keyword>
<dbReference type="SMART" id="SM00494">
    <property type="entry name" value="ChtBD2"/>
    <property type="match status" value="4"/>
</dbReference>
<dbReference type="SMART" id="SM00327">
    <property type="entry name" value="VWA"/>
    <property type="match status" value="3"/>
</dbReference>
<feature type="domain" description="Chitin-binding type-2" evidence="3">
    <location>
        <begin position="886"/>
        <end position="928"/>
    </location>
</feature>
<feature type="domain" description="Chitin-binding type-2" evidence="3">
    <location>
        <begin position="110"/>
        <end position="169"/>
    </location>
</feature>
<dbReference type="Gene3D" id="3.40.50.410">
    <property type="entry name" value="von Willebrand factor, type A domain"/>
    <property type="match status" value="3"/>
</dbReference>
<dbReference type="SUPFAM" id="SSF53300">
    <property type="entry name" value="vWA-like"/>
    <property type="match status" value="3"/>
</dbReference>
<dbReference type="PROSITE" id="PS50234">
    <property type="entry name" value="VWFA"/>
    <property type="match status" value="3"/>
</dbReference>
<evidence type="ECO:0000313" key="4">
    <source>
        <dbReference type="EMBL" id="KAK0059845.1"/>
    </source>
</evidence>
<dbReference type="InterPro" id="IPR050525">
    <property type="entry name" value="ECM_Assembly_Org"/>
</dbReference>
<dbReference type="PROSITE" id="PS50940">
    <property type="entry name" value="CHIT_BIND_II"/>
    <property type="match status" value="4"/>
</dbReference>
<dbReference type="Pfam" id="PF00092">
    <property type="entry name" value="VWA"/>
    <property type="match status" value="3"/>
</dbReference>
<feature type="domain" description="Chitin-binding type-2" evidence="3">
    <location>
        <begin position="41"/>
        <end position="99"/>
    </location>
</feature>
<name>A0AAD8BSE5_BIOPF</name>
<dbReference type="GO" id="GO:0005581">
    <property type="term" value="C:collagen trimer"/>
    <property type="evidence" value="ECO:0007669"/>
    <property type="project" value="UniProtKB-KW"/>
</dbReference>
<dbReference type="PRINTS" id="PR00453">
    <property type="entry name" value="VWFADOMAIN"/>
</dbReference>
<dbReference type="CDD" id="cd01450">
    <property type="entry name" value="vWFA_subfamily_ECM"/>
    <property type="match status" value="2"/>
</dbReference>
<feature type="domain" description="VWFA" evidence="2">
    <location>
        <begin position="377"/>
        <end position="551"/>
    </location>
</feature>
<protein>
    <submittedName>
        <fullName evidence="4">Collagen alpha-1(XII) chain</fullName>
    </submittedName>
</protein>
<reference evidence="4" key="2">
    <citation type="submission" date="2023-04" db="EMBL/GenBank/DDBJ databases">
        <authorList>
            <person name="Bu L."/>
            <person name="Lu L."/>
            <person name="Laidemitt M.R."/>
            <person name="Zhang S.M."/>
            <person name="Mutuku M."/>
            <person name="Mkoji G."/>
            <person name="Steinauer M."/>
            <person name="Loker E.S."/>
        </authorList>
    </citation>
    <scope>NUCLEOTIDE SEQUENCE</scope>
    <source>
        <strain evidence="4">KasaAsao</strain>
        <tissue evidence="4">Whole Snail</tissue>
    </source>
</reference>
<organism evidence="4 5">
    <name type="scientific">Biomphalaria pfeifferi</name>
    <name type="common">Bloodfluke planorb</name>
    <name type="synonym">Freshwater snail</name>
    <dbReference type="NCBI Taxonomy" id="112525"/>
    <lineage>
        <taxon>Eukaryota</taxon>
        <taxon>Metazoa</taxon>
        <taxon>Spiralia</taxon>
        <taxon>Lophotrochozoa</taxon>
        <taxon>Mollusca</taxon>
        <taxon>Gastropoda</taxon>
        <taxon>Heterobranchia</taxon>
        <taxon>Euthyneura</taxon>
        <taxon>Panpulmonata</taxon>
        <taxon>Hygrophila</taxon>
        <taxon>Lymnaeoidea</taxon>
        <taxon>Planorbidae</taxon>
        <taxon>Biomphalaria</taxon>
    </lineage>
</organism>
<comment type="caution">
    <text evidence="4">The sequence shown here is derived from an EMBL/GenBank/DDBJ whole genome shotgun (WGS) entry which is preliminary data.</text>
</comment>
<dbReference type="InterPro" id="IPR002035">
    <property type="entry name" value="VWF_A"/>
</dbReference>
<keyword evidence="5" id="KW-1185">Reference proteome</keyword>
<dbReference type="EMBL" id="JASAOG010000039">
    <property type="protein sequence ID" value="KAK0059845.1"/>
    <property type="molecule type" value="Genomic_DNA"/>
</dbReference>
<evidence type="ECO:0000313" key="5">
    <source>
        <dbReference type="Proteomes" id="UP001233172"/>
    </source>
</evidence>
<feature type="transmembrane region" description="Helical" evidence="1">
    <location>
        <begin position="20"/>
        <end position="39"/>
    </location>
</feature>
<dbReference type="GO" id="GO:0005576">
    <property type="term" value="C:extracellular region"/>
    <property type="evidence" value="ECO:0007669"/>
    <property type="project" value="InterPro"/>
</dbReference>
<dbReference type="GO" id="GO:0008061">
    <property type="term" value="F:chitin binding"/>
    <property type="evidence" value="ECO:0007669"/>
    <property type="project" value="InterPro"/>
</dbReference>
<dbReference type="Gene3D" id="2.170.140.10">
    <property type="entry name" value="Chitin binding domain"/>
    <property type="match status" value="4"/>
</dbReference>
<feature type="domain" description="Chitin-binding type-2" evidence="3">
    <location>
        <begin position="576"/>
        <end position="635"/>
    </location>
</feature>
<dbReference type="InterPro" id="IPR036465">
    <property type="entry name" value="vWFA_dom_sf"/>
</dbReference>
<dbReference type="InterPro" id="IPR036508">
    <property type="entry name" value="Chitin-bd_dom_sf"/>
</dbReference>
<accession>A0AAD8BSE5</accession>
<dbReference type="SUPFAM" id="SSF57625">
    <property type="entry name" value="Invertebrate chitin-binding proteins"/>
    <property type="match status" value="4"/>
</dbReference>
<keyword evidence="4" id="KW-0176">Collagen</keyword>